<gene>
    <name evidence="1" type="ORF">BpHYR1_038895</name>
</gene>
<comment type="caution">
    <text evidence="1">The sequence shown here is derived from an EMBL/GenBank/DDBJ whole genome shotgun (WGS) entry which is preliminary data.</text>
</comment>
<keyword evidence="2" id="KW-1185">Reference proteome</keyword>
<sequence length="71" mass="8606">MVKKYTLQLIFKNFDNNFLHNMKNSELPLRMLHNFSIAQKYVALERSILIQHYFGNDLRRHKELIIVQESD</sequence>
<accession>A0A3M7P8A4</accession>
<proteinExistence type="predicted"/>
<evidence type="ECO:0000313" key="2">
    <source>
        <dbReference type="Proteomes" id="UP000276133"/>
    </source>
</evidence>
<dbReference type="Proteomes" id="UP000276133">
    <property type="component" value="Unassembled WGS sequence"/>
</dbReference>
<organism evidence="1 2">
    <name type="scientific">Brachionus plicatilis</name>
    <name type="common">Marine rotifer</name>
    <name type="synonym">Brachionus muelleri</name>
    <dbReference type="NCBI Taxonomy" id="10195"/>
    <lineage>
        <taxon>Eukaryota</taxon>
        <taxon>Metazoa</taxon>
        <taxon>Spiralia</taxon>
        <taxon>Gnathifera</taxon>
        <taxon>Rotifera</taxon>
        <taxon>Eurotatoria</taxon>
        <taxon>Monogononta</taxon>
        <taxon>Pseudotrocha</taxon>
        <taxon>Ploima</taxon>
        <taxon>Brachionidae</taxon>
        <taxon>Brachionus</taxon>
    </lineage>
</organism>
<dbReference type="AlphaFoldDB" id="A0A3M7P8A4"/>
<evidence type="ECO:0000313" key="1">
    <source>
        <dbReference type="EMBL" id="RMZ94977.1"/>
    </source>
</evidence>
<protein>
    <submittedName>
        <fullName evidence="1">Uncharacterized protein</fullName>
    </submittedName>
</protein>
<reference evidence="1 2" key="1">
    <citation type="journal article" date="2018" name="Sci. Rep.">
        <title>Genomic signatures of local adaptation to the degree of environmental predictability in rotifers.</title>
        <authorList>
            <person name="Franch-Gras L."/>
            <person name="Hahn C."/>
            <person name="Garcia-Roger E.M."/>
            <person name="Carmona M.J."/>
            <person name="Serra M."/>
            <person name="Gomez A."/>
        </authorList>
    </citation>
    <scope>NUCLEOTIDE SEQUENCE [LARGE SCALE GENOMIC DNA]</scope>
    <source>
        <strain evidence="1">HYR1</strain>
    </source>
</reference>
<name>A0A3M7P8A4_BRAPC</name>
<dbReference type="EMBL" id="REGN01012689">
    <property type="protein sequence ID" value="RMZ94977.1"/>
    <property type="molecule type" value="Genomic_DNA"/>
</dbReference>